<gene>
    <name evidence="2" type="ORF">GSM42_10025</name>
</gene>
<feature type="transmembrane region" description="Helical" evidence="1">
    <location>
        <begin position="135"/>
        <end position="156"/>
    </location>
</feature>
<feature type="transmembrane region" description="Helical" evidence="1">
    <location>
        <begin position="177"/>
        <end position="195"/>
    </location>
</feature>
<accession>A0A6I4VU50</accession>
<sequence length="201" mass="21851">MQGKTHLRIGLATGVAVGFATSDNFLTLTATVAISALASMLPDIDEDGSKINKWMFSSLNRKWRSLALASIGIIICLFWFFAHLPLWVLLSGIYCAGVAYVPHRSVTHSIVGMGYVLVVIYLAIPSYLYAVAAGYLSHLIADAFTVAGVPFFWPYPKKIGLKSIGLKVRSGRETDKILGRATLLIACVGYVYLLGKMYLVG</sequence>
<evidence type="ECO:0000313" key="3">
    <source>
        <dbReference type="Proteomes" id="UP000430692"/>
    </source>
</evidence>
<feature type="transmembrane region" description="Helical" evidence="1">
    <location>
        <begin position="86"/>
        <end position="103"/>
    </location>
</feature>
<proteinExistence type="predicted"/>
<name>A0A6I4VU50_9BACL</name>
<keyword evidence="1" id="KW-0812">Transmembrane</keyword>
<dbReference type="InterPro" id="IPR007404">
    <property type="entry name" value="YdjM-like"/>
</dbReference>
<dbReference type="AlphaFoldDB" id="A0A6I4VU50"/>
<comment type="caution">
    <text evidence="2">The sequence shown here is derived from an EMBL/GenBank/DDBJ whole genome shotgun (WGS) entry which is preliminary data.</text>
</comment>
<evidence type="ECO:0000313" key="2">
    <source>
        <dbReference type="EMBL" id="MXQ54048.1"/>
    </source>
</evidence>
<keyword evidence="1" id="KW-1133">Transmembrane helix</keyword>
<keyword evidence="3" id="KW-1185">Reference proteome</keyword>
<feature type="transmembrane region" description="Helical" evidence="1">
    <location>
        <begin position="63"/>
        <end position="80"/>
    </location>
</feature>
<protein>
    <recommendedName>
        <fullName evidence="4">Inner membrane protein</fullName>
    </recommendedName>
</protein>
<dbReference type="Proteomes" id="UP000430692">
    <property type="component" value="Unassembled WGS sequence"/>
</dbReference>
<dbReference type="PANTHER" id="PTHR35531:SF1">
    <property type="entry name" value="INNER MEMBRANE PROTEIN YBCI-RELATED"/>
    <property type="match status" value="1"/>
</dbReference>
<feature type="transmembrane region" description="Helical" evidence="1">
    <location>
        <begin position="110"/>
        <end position="129"/>
    </location>
</feature>
<keyword evidence="1" id="KW-0472">Membrane</keyword>
<dbReference type="RefSeq" id="WP_160801411.1">
    <property type="nucleotide sequence ID" value="NZ_WUUL01000006.1"/>
</dbReference>
<reference evidence="2 3" key="1">
    <citation type="submission" date="2019-12" db="EMBL/GenBank/DDBJ databases">
        <title>Whole-genome analyses of novel actinobacteria.</title>
        <authorList>
            <person name="Sahin N."/>
            <person name="Saygin H."/>
        </authorList>
    </citation>
    <scope>NUCLEOTIDE SEQUENCE [LARGE SCALE GENOMIC DNA]</scope>
    <source>
        <strain evidence="2 3">KC615</strain>
    </source>
</reference>
<dbReference type="Pfam" id="PF04307">
    <property type="entry name" value="YdjM"/>
    <property type="match status" value="1"/>
</dbReference>
<dbReference type="PANTHER" id="PTHR35531">
    <property type="entry name" value="INNER MEMBRANE PROTEIN YBCI-RELATED"/>
    <property type="match status" value="1"/>
</dbReference>
<dbReference type="EMBL" id="WUUL01000006">
    <property type="protein sequence ID" value="MXQ54048.1"/>
    <property type="molecule type" value="Genomic_DNA"/>
</dbReference>
<organism evidence="2 3">
    <name type="scientific">Shimazuella alba</name>
    <dbReference type="NCBI Taxonomy" id="2690964"/>
    <lineage>
        <taxon>Bacteria</taxon>
        <taxon>Bacillati</taxon>
        <taxon>Bacillota</taxon>
        <taxon>Bacilli</taxon>
        <taxon>Bacillales</taxon>
        <taxon>Thermoactinomycetaceae</taxon>
        <taxon>Shimazuella</taxon>
    </lineage>
</organism>
<evidence type="ECO:0000256" key="1">
    <source>
        <dbReference type="SAM" id="Phobius"/>
    </source>
</evidence>
<evidence type="ECO:0008006" key="4">
    <source>
        <dbReference type="Google" id="ProtNLM"/>
    </source>
</evidence>